<dbReference type="RefSeq" id="XP_041186555.1">
    <property type="nucleotide sequence ID" value="XM_041337203.1"/>
</dbReference>
<organism evidence="5 6">
    <name type="scientific">Suillus subaureus</name>
    <dbReference type="NCBI Taxonomy" id="48587"/>
    <lineage>
        <taxon>Eukaryota</taxon>
        <taxon>Fungi</taxon>
        <taxon>Dikarya</taxon>
        <taxon>Basidiomycota</taxon>
        <taxon>Agaricomycotina</taxon>
        <taxon>Agaricomycetes</taxon>
        <taxon>Agaricomycetidae</taxon>
        <taxon>Boletales</taxon>
        <taxon>Suillineae</taxon>
        <taxon>Suillaceae</taxon>
        <taxon>Suillus</taxon>
    </lineage>
</organism>
<dbReference type="GeneID" id="64631219"/>
<protein>
    <submittedName>
        <fullName evidence="5">WD40-repeat-containing domain protein</fullName>
    </submittedName>
</protein>
<dbReference type="InterPro" id="IPR001680">
    <property type="entry name" value="WD40_rpt"/>
</dbReference>
<dbReference type="PROSITE" id="PS50294">
    <property type="entry name" value="WD_REPEATS_REGION"/>
    <property type="match status" value="3"/>
</dbReference>
<dbReference type="InterPro" id="IPR020472">
    <property type="entry name" value="WD40_PAC1"/>
</dbReference>
<evidence type="ECO:0000313" key="6">
    <source>
        <dbReference type="Proteomes" id="UP000807769"/>
    </source>
</evidence>
<keyword evidence="2" id="KW-0677">Repeat</keyword>
<accession>A0A9P7DUB4</accession>
<keyword evidence="1 3" id="KW-0853">WD repeat</keyword>
<dbReference type="PROSITE" id="PS50082">
    <property type="entry name" value="WD_REPEATS_2"/>
    <property type="match status" value="4"/>
</dbReference>
<dbReference type="SMART" id="SM00320">
    <property type="entry name" value="WD40"/>
    <property type="match status" value="4"/>
</dbReference>
<proteinExistence type="predicted"/>
<evidence type="ECO:0000256" key="4">
    <source>
        <dbReference type="SAM" id="MobiDB-lite"/>
    </source>
</evidence>
<dbReference type="PANTHER" id="PTHR19848">
    <property type="entry name" value="WD40 REPEAT PROTEIN"/>
    <property type="match status" value="1"/>
</dbReference>
<feature type="compositionally biased region" description="Low complexity" evidence="4">
    <location>
        <begin position="343"/>
        <end position="357"/>
    </location>
</feature>
<dbReference type="PROSITE" id="PS00678">
    <property type="entry name" value="WD_REPEATS_1"/>
    <property type="match status" value="1"/>
</dbReference>
<dbReference type="AlphaFoldDB" id="A0A9P7DUB4"/>
<dbReference type="PANTHER" id="PTHR19848:SF8">
    <property type="entry name" value="F-BOX AND WD REPEAT DOMAIN CONTAINING 7"/>
    <property type="match status" value="1"/>
</dbReference>
<dbReference type="EMBL" id="JABBWG010000067">
    <property type="protein sequence ID" value="KAG1803345.1"/>
    <property type="molecule type" value="Genomic_DNA"/>
</dbReference>
<evidence type="ECO:0000256" key="2">
    <source>
        <dbReference type="ARBA" id="ARBA00022737"/>
    </source>
</evidence>
<reference evidence="5" key="1">
    <citation type="journal article" date="2020" name="New Phytol.">
        <title>Comparative genomics reveals dynamic genome evolution in host specialist ectomycorrhizal fungi.</title>
        <authorList>
            <person name="Lofgren L.A."/>
            <person name="Nguyen N.H."/>
            <person name="Vilgalys R."/>
            <person name="Ruytinx J."/>
            <person name="Liao H.L."/>
            <person name="Branco S."/>
            <person name="Kuo A."/>
            <person name="LaButti K."/>
            <person name="Lipzen A."/>
            <person name="Andreopoulos W."/>
            <person name="Pangilinan J."/>
            <person name="Riley R."/>
            <person name="Hundley H."/>
            <person name="Na H."/>
            <person name="Barry K."/>
            <person name="Grigoriev I.V."/>
            <person name="Stajich J.E."/>
            <person name="Kennedy P.G."/>
        </authorList>
    </citation>
    <scope>NUCLEOTIDE SEQUENCE</scope>
    <source>
        <strain evidence="5">MN1</strain>
    </source>
</reference>
<evidence type="ECO:0000256" key="3">
    <source>
        <dbReference type="PROSITE-ProRule" id="PRU00221"/>
    </source>
</evidence>
<dbReference type="InterPro" id="IPR036322">
    <property type="entry name" value="WD40_repeat_dom_sf"/>
</dbReference>
<evidence type="ECO:0000256" key="1">
    <source>
        <dbReference type="ARBA" id="ARBA00022574"/>
    </source>
</evidence>
<dbReference type="Proteomes" id="UP000807769">
    <property type="component" value="Unassembled WGS sequence"/>
</dbReference>
<dbReference type="PRINTS" id="PR00320">
    <property type="entry name" value="GPROTEINBRPT"/>
</dbReference>
<dbReference type="Pfam" id="PF00400">
    <property type="entry name" value="WD40"/>
    <property type="match status" value="5"/>
</dbReference>
<gene>
    <name evidence="5" type="ORF">BJ212DRAFT_1396260</name>
</gene>
<feature type="region of interest" description="Disordered" evidence="4">
    <location>
        <begin position="318"/>
        <end position="371"/>
    </location>
</feature>
<evidence type="ECO:0000313" key="5">
    <source>
        <dbReference type="EMBL" id="KAG1803345.1"/>
    </source>
</evidence>
<dbReference type="InterPro" id="IPR019775">
    <property type="entry name" value="WD40_repeat_CS"/>
</dbReference>
<sequence>MVGDPWEGHHDQVKCLDWSPNALEIASGSEDAPPIETSHGWVNAVKYSPRCDKLMSGGVDKMISVWSKDGQLLMKIKGHEDVVTSLCWSKDGAHIFSSSCDHTIRKWRSIDGEELIVLPGHTNAVRSICLSPNKIYLLSTSSDYTVRIWDLKTNQQVGDPLWHDDELFAVVMSPDGKYIASAGKDAKIYIWSVEAALKQQGGVDDAKAKPDAKFKRRPIQPRDNFASRPIIAKQFANNRGVGRYGNDFFGSDINRVPAPPAGPSSLLRSLFGYISVGTRSPNSLQSMPREPRHWNFNLFPVWISRRTVFVSPARDEDRYGITPESDAEAAAAMQRTGGNETNSSAQQAQPAAGIQGSEGLPTERQGSSGGTEEVFYEVSCCGFYIGRRPTSHRS</sequence>
<dbReference type="SUPFAM" id="SSF50978">
    <property type="entry name" value="WD40 repeat-like"/>
    <property type="match status" value="1"/>
</dbReference>
<feature type="repeat" description="WD" evidence="3">
    <location>
        <begin position="118"/>
        <end position="159"/>
    </location>
</feature>
<comment type="caution">
    <text evidence="5">The sequence shown here is derived from an EMBL/GenBank/DDBJ whole genome shotgun (WGS) entry which is preliminary data.</text>
</comment>
<feature type="repeat" description="WD" evidence="3">
    <location>
        <begin position="35"/>
        <end position="67"/>
    </location>
</feature>
<dbReference type="OrthoDB" id="2670895at2759"/>
<dbReference type="InterPro" id="IPR015943">
    <property type="entry name" value="WD40/YVTN_repeat-like_dom_sf"/>
</dbReference>
<dbReference type="CDD" id="cd00200">
    <property type="entry name" value="WD40"/>
    <property type="match status" value="1"/>
</dbReference>
<feature type="repeat" description="WD" evidence="3">
    <location>
        <begin position="163"/>
        <end position="194"/>
    </location>
</feature>
<keyword evidence="6" id="KW-1185">Reference proteome</keyword>
<name>A0A9P7DUB4_9AGAM</name>
<feature type="repeat" description="WD" evidence="3">
    <location>
        <begin position="76"/>
        <end position="117"/>
    </location>
</feature>
<dbReference type="Gene3D" id="2.130.10.10">
    <property type="entry name" value="YVTN repeat-like/Quinoprotein amine dehydrogenase"/>
    <property type="match status" value="2"/>
</dbReference>